<evidence type="ECO:0000256" key="3">
    <source>
        <dbReference type="ARBA" id="ARBA00022723"/>
    </source>
</evidence>
<evidence type="ECO:0000256" key="4">
    <source>
        <dbReference type="PIRSR" id="PIRSR602678-1"/>
    </source>
</evidence>
<dbReference type="EMBL" id="SHDO01000003">
    <property type="protein sequence ID" value="MBX6979059.1"/>
    <property type="molecule type" value="Genomic_DNA"/>
</dbReference>
<feature type="binding site" evidence="4">
    <location>
        <position position="219"/>
    </location>
    <ligand>
        <name>a divalent metal cation</name>
        <dbReference type="ChEBI" id="CHEBI:60240"/>
        <label>1</label>
    </ligand>
</feature>
<evidence type="ECO:0000256" key="2">
    <source>
        <dbReference type="ARBA" id="ARBA00022112"/>
    </source>
</evidence>
<dbReference type="GO" id="GO:0046872">
    <property type="term" value="F:metal ion binding"/>
    <property type="evidence" value="ECO:0007669"/>
    <property type="project" value="UniProtKB-KW"/>
</dbReference>
<evidence type="ECO:0000256" key="1">
    <source>
        <dbReference type="ARBA" id="ARBA00006964"/>
    </source>
</evidence>
<dbReference type="InterPro" id="IPR036069">
    <property type="entry name" value="DUF34/NIF3_sf"/>
</dbReference>
<dbReference type="OrthoDB" id="9800881at2"/>
<proteinExistence type="inferred from homology"/>
<organism evidence="5 6">
    <name type="scientific">Providencia rettgeri</name>
    <dbReference type="NCBI Taxonomy" id="587"/>
    <lineage>
        <taxon>Bacteria</taxon>
        <taxon>Pseudomonadati</taxon>
        <taxon>Pseudomonadota</taxon>
        <taxon>Gammaproteobacteria</taxon>
        <taxon>Enterobacterales</taxon>
        <taxon>Morganellaceae</taxon>
        <taxon>Providencia</taxon>
    </lineage>
</organism>
<reference evidence="5" key="1">
    <citation type="submission" date="2019-02" db="EMBL/GenBank/DDBJ databases">
        <title>Genomic characterization of isolates from hospital effluents in KZN, South Africa.</title>
        <authorList>
            <person name="Ntshobeni N."/>
            <person name="Allam M."/>
            <person name="Ismail A."/>
            <person name="Amoako D."/>
            <person name="Essack S."/>
            <person name="Chenia H."/>
        </authorList>
    </citation>
    <scope>NUCLEOTIDE SEQUENCE</scope>
    <source>
        <strain evidence="5">AFE97_S1</strain>
    </source>
</reference>
<evidence type="ECO:0000313" key="5">
    <source>
        <dbReference type="EMBL" id="MBX6979059.1"/>
    </source>
</evidence>
<feature type="binding site" evidence="4">
    <location>
        <position position="64"/>
    </location>
    <ligand>
        <name>a divalent metal cation</name>
        <dbReference type="ChEBI" id="CHEBI:60240"/>
        <label>2</label>
    </ligand>
</feature>
<dbReference type="AlphaFoldDB" id="A0A1J0E4M0"/>
<dbReference type="Proteomes" id="UP000824410">
    <property type="component" value="Unassembled WGS sequence"/>
</dbReference>
<dbReference type="SUPFAM" id="SSF102705">
    <property type="entry name" value="NIF3 (NGG1p interacting factor 3)-like"/>
    <property type="match status" value="1"/>
</dbReference>
<dbReference type="PANTHER" id="PTHR13799:SF14">
    <property type="entry name" value="GTP CYCLOHYDROLASE 1 TYPE 2 HOMOLOG"/>
    <property type="match status" value="1"/>
</dbReference>
<gene>
    <name evidence="5" type="ORF">EX242_02115</name>
</gene>
<dbReference type="FunFam" id="3.40.1390.30:FF:000002">
    <property type="entry name" value="Nif3-like dinuclear metal center protein"/>
    <property type="match status" value="1"/>
</dbReference>
<accession>A0A1J0E4M0</accession>
<sequence length="247" mass="27674">MHNLRLEEIINDELKISEFQDFAPNGLQVEGRPHVHKIITGVTACQALLDVAVEKKADAVIVHHGYFWKNEPAIIKGMKKNRLKTLLANDINLYGYHLPLDAHHQLGNNTQLAYIMGVQVNGQIDPLMPFGFFDQPITPQELTQRLESRLGRKVLHCGDNAKDEIRQIAWCTGGGQGFILQAAEFGVDAFVTGEVSEQTIHIAREMGIHFYSAGHHATERYGIKALTKWLVDHHGLDAEFIDIDNPA</sequence>
<dbReference type="NCBIfam" id="NF008064">
    <property type="entry name" value="PRK10799.1"/>
    <property type="match status" value="1"/>
</dbReference>
<comment type="caution">
    <text evidence="5">The sequence shown here is derived from an EMBL/GenBank/DDBJ whole genome shotgun (WGS) entry which is preliminary data.</text>
</comment>
<dbReference type="KEGG" id="prg:RB151_011140"/>
<dbReference type="RefSeq" id="WP_042848301.1">
    <property type="nucleotide sequence ID" value="NZ_ABEXNG020000030.1"/>
</dbReference>
<dbReference type="NCBIfam" id="TIGR00486">
    <property type="entry name" value="YbgI_SA1388"/>
    <property type="match status" value="1"/>
</dbReference>
<feature type="binding site" evidence="4">
    <location>
        <position position="101"/>
    </location>
    <ligand>
        <name>a divalent metal cation</name>
        <dbReference type="ChEBI" id="CHEBI:60240"/>
        <label>1</label>
    </ligand>
</feature>
<comment type="similarity">
    <text evidence="1">Belongs to the GTP cyclohydrolase I type 2/NIF3 family.</text>
</comment>
<dbReference type="Gene3D" id="3.40.1390.30">
    <property type="entry name" value="NIF3 (NGG1p interacting factor 3)-like"/>
    <property type="match status" value="2"/>
</dbReference>
<protein>
    <recommendedName>
        <fullName evidence="2">GTP cyclohydrolase 1 type 2 homolog</fullName>
    </recommendedName>
</protein>
<dbReference type="GO" id="GO:0005737">
    <property type="term" value="C:cytoplasm"/>
    <property type="evidence" value="ECO:0007669"/>
    <property type="project" value="TreeGrafter"/>
</dbReference>
<keyword evidence="3 4" id="KW-0479">Metal-binding</keyword>
<evidence type="ECO:0000313" key="6">
    <source>
        <dbReference type="Proteomes" id="UP000824410"/>
    </source>
</evidence>
<dbReference type="InterPro" id="IPR002678">
    <property type="entry name" value="DUF34/NIF3"/>
</dbReference>
<dbReference type="Pfam" id="PF01784">
    <property type="entry name" value="DUF34_NIF3"/>
    <property type="match status" value="1"/>
</dbReference>
<name>A0A1J0E4M0_PRORE</name>
<feature type="binding site" evidence="4">
    <location>
        <position position="215"/>
    </location>
    <ligand>
        <name>a divalent metal cation</name>
        <dbReference type="ChEBI" id="CHEBI:60240"/>
        <label>2</label>
    </ligand>
</feature>
<dbReference type="PANTHER" id="PTHR13799">
    <property type="entry name" value="NGG1 INTERACTING FACTOR 3"/>
    <property type="match status" value="1"/>
</dbReference>
<feature type="binding site" evidence="4">
    <location>
        <position position="63"/>
    </location>
    <ligand>
        <name>a divalent metal cation</name>
        <dbReference type="ChEBI" id="CHEBI:60240"/>
        <label>1</label>
    </ligand>
</feature>